<dbReference type="PANTHER" id="PTHR31425">
    <property type="entry name" value="PHOSPHORIBOSYLANTHRANILATE TRANSFERASE ISOFORM 1"/>
    <property type="match status" value="1"/>
</dbReference>
<reference evidence="3" key="2">
    <citation type="submission" date="2021-12" db="EMBL/GenBank/DDBJ databases">
        <title>Resequencing data analysis of finger millet.</title>
        <authorList>
            <person name="Hatakeyama M."/>
            <person name="Aluri S."/>
            <person name="Balachadran M.T."/>
            <person name="Sivarajan S.R."/>
            <person name="Poveda L."/>
            <person name="Shimizu-Inatsugi R."/>
            <person name="Schlapbach R."/>
            <person name="Sreeman S.M."/>
            <person name="Shimizu K.K."/>
        </authorList>
    </citation>
    <scope>NUCLEOTIDE SEQUENCE</scope>
</reference>
<organism evidence="3 4">
    <name type="scientific">Eleusine coracana subsp. coracana</name>
    <dbReference type="NCBI Taxonomy" id="191504"/>
    <lineage>
        <taxon>Eukaryota</taxon>
        <taxon>Viridiplantae</taxon>
        <taxon>Streptophyta</taxon>
        <taxon>Embryophyta</taxon>
        <taxon>Tracheophyta</taxon>
        <taxon>Spermatophyta</taxon>
        <taxon>Magnoliopsida</taxon>
        <taxon>Liliopsida</taxon>
        <taxon>Poales</taxon>
        <taxon>Poaceae</taxon>
        <taxon>PACMAD clade</taxon>
        <taxon>Chloridoideae</taxon>
        <taxon>Cynodonteae</taxon>
        <taxon>Eleusininae</taxon>
        <taxon>Eleusine</taxon>
    </lineage>
</organism>
<evidence type="ECO:0000313" key="3">
    <source>
        <dbReference type="EMBL" id="GJN07819.1"/>
    </source>
</evidence>
<dbReference type="Pfam" id="PF00168">
    <property type="entry name" value="C2"/>
    <property type="match status" value="1"/>
</dbReference>
<reference evidence="3" key="1">
    <citation type="journal article" date="2018" name="DNA Res.">
        <title>Multiple hybrid de novo genome assembly of finger millet, an orphan allotetraploid crop.</title>
        <authorList>
            <person name="Hatakeyama M."/>
            <person name="Aluri S."/>
            <person name="Balachadran M.T."/>
            <person name="Sivarajan S.R."/>
            <person name="Patrignani A."/>
            <person name="Gruter S."/>
            <person name="Poveda L."/>
            <person name="Shimizu-Inatsugi R."/>
            <person name="Baeten J."/>
            <person name="Francoijs K.J."/>
            <person name="Nataraja K.N."/>
            <person name="Reddy Y.A.N."/>
            <person name="Phadnis S."/>
            <person name="Ravikumar R.L."/>
            <person name="Schlapbach R."/>
            <person name="Sreeman S.M."/>
            <person name="Shimizu K.K."/>
        </authorList>
    </citation>
    <scope>NUCLEOTIDE SEQUENCE</scope>
</reference>
<evidence type="ECO:0000313" key="4">
    <source>
        <dbReference type="Proteomes" id="UP001054889"/>
    </source>
</evidence>
<comment type="caution">
    <text evidence="3">The sequence shown here is derived from an EMBL/GenBank/DDBJ whole genome shotgun (WGS) entry which is preliminary data.</text>
</comment>
<accession>A0AAV5DBZ1</accession>
<gene>
    <name evidence="3" type="primary">ga25684</name>
    <name evidence="3" type="ORF">PR202_ga25684</name>
</gene>
<dbReference type="PROSITE" id="PS50004">
    <property type="entry name" value="C2"/>
    <property type="match status" value="1"/>
</dbReference>
<dbReference type="Gene3D" id="3.30.200.20">
    <property type="entry name" value="Phosphorylase Kinase, domain 1"/>
    <property type="match status" value="1"/>
</dbReference>
<dbReference type="AlphaFoldDB" id="A0AAV5DBZ1"/>
<feature type="domain" description="C2" evidence="2">
    <location>
        <begin position="1"/>
        <end position="112"/>
    </location>
</feature>
<keyword evidence="4" id="KW-1185">Reference proteome</keyword>
<dbReference type="InterPro" id="IPR035892">
    <property type="entry name" value="C2_domain_sf"/>
</dbReference>
<dbReference type="PANTHER" id="PTHR31425:SF43">
    <property type="entry name" value="MULTIPLE C2 DOMAIN AND TRANSMEMBRANE REGION PROTEIN 14"/>
    <property type="match status" value="1"/>
</dbReference>
<protein>
    <recommendedName>
        <fullName evidence="2">C2 domain-containing protein</fullName>
    </recommendedName>
</protein>
<dbReference type="InterPro" id="IPR000008">
    <property type="entry name" value="C2_dom"/>
</dbReference>
<dbReference type="SUPFAM" id="SSF49562">
    <property type="entry name" value="C2 domain (Calcium/lipid-binding domain, CaLB)"/>
    <property type="match status" value="1"/>
</dbReference>
<dbReference type="InterPro" id="IPR047259">
    <property type="entry name" value="QUIRKY-like"/>
</dbReference>
<evidence type="ECO:0000259" key="2">
    <source>
        <dbReference type="PROSITE" id="PS50004"/>
    </source>
</evidence>
<feature type="compositionally biased region" description="Polar residues" evidence="1">
    <location>
        <begin position="222"/>
        <end position="246"/>
    </location>
</feature>
<feature type="region of interest" description="Disordered" evidence="1">
    <location>
        <begin position="221"/>
        <end position="260"/>
    </location>
</feature>
<feature type="compositionally biased region" description="Pro residues" evidence="1">
    <location>
        <begin position="247"/>
        <end position="256"/>
    </location>
</feature>
<dbReference type="EMBL" id="BQKI01000015">
    <property type="protein sequence ID" value="GJN07819.1"/>
    <property type="molecule type" value="Genomic_DNA"/>
</dbReference>
<dbReference type="Gene3D" id="2.60.40.150">
    <property type="entry name" value="C2 domain"/>
    <property type="match status" value="1"/>
</dbReference>
<sequence>MVGEGAWRRVVVVEVCNALNLMPKDGQGTVSAYAVVDFARQRRRTATCPRDLNPQWEERLEFRLLDTDILELETLELNLYHEKKGSGRPKFLGKVKIPGTWFAKEGEEVLSYFPLQKRSVFSSQIKGEIGLKIWFFDGPLPPPVPAALTAEDKRAAASDAAAAKAEEKPNHRPYVRSYFPQDDFDESIVIEDMFRRRTSPWEVLQEFDDVVSLAASSLDEPTLSTATSHGTSQDQAKETVSQENNPEPSPLTPPLKGPAWQELSSCSEARLLQHSLQMDTYNALERMLVDESEELRPLPLSLLETITNNFSEDMKIGSGGFAVVYKVGEDSAAPITIGLIAGILEIHIHADKASYYCREHLGVR</sequence>
<proteinExistence type="predicted"/>
<dbReference type="SMART" id="SM00239">
    <property type="entry name" value="C2"/>
    <property type="match status" value="1"/>
</dbReference>
<dbReference type="Proteomes" id="UP001054889">
    <property type="component" value="Unassembled WGS sequence"/>
</dbReference>
<evidence type="ECO:0000256" key="1">
    <source>
        <dbReference type="SAM" id="MobiDB-lite"/>
    </source>
</evidence>
<name>A0AAV5DBZ1_ELECO</name>